<protein>
    <submittedName>
        <fullName evidence="1">Uncharacterized protein</fullName>
    </submittedName>
</protein>
<evidence type="ECO:0000313" key="2">
    <source>
        <dbReference type="Proteomes" id="UP000182827"/>
    </source>
</evidence>
<proteinExistence type="predicted"/>
<dbReference type="Proteomes" id="UP000182827">
    <property type="component" value="Unassembled WGS sequence"/>
</dbReference>
<reference evidence="2" key="1">
    <citation type="submission" date="2016-10" db="EMBL/GenBank/DDBJ databases">
        <authorList>
            <person name="Varghese N."/>
            <person name="Submissions S."/>
        </authorList>
    </citation>
    <scope>NUCLEOTIDE SEQUENCE [LARGE SCALE GENOMIC DNA]</scope>
    <source>
        <strain evidence="2">ANC 5076</strain>
    </source>
</reference>
<dbReference type="InterPro" id="IPR056912">
    <property type="entry name" value="Phage_JBD30_tail_term-like"/>
</dbReference>
<name>A0A1I6W0J7_9GAMM</name>
<accession>A0A1I6W0J7</accession>
<dbReference type="Pfam" id="PF23840">
    <property type="entry name" value="Phage_tail_terminator"/>
    <property type="match status" value="1"/>
</dbReference>
<keyword evidence="2" id="KW-1185">Reference proteome</keyword>
<dbReference type="EMBL" id="FOZU01000037">
    <property type="protein sequence ID" value="SFT19518.1"/>
    <property type="molecule type" value="Genomic_DNA"/>
</dbReference>
<dbReference type="RefSeq" id="WP_074947571.1">
    <property type="nucleotide sequence ID" value="NZ_CAJJDZ010000007.1"/>
</dbReference>
<sequence length="143" mass="16171">MSDEENFFAVRSEIAEKLAEITDFKKIYTPANSAKVTELSQVTPNAQVYYRRVRKSDDAGRSSVNMLNQQWEVTVCERHAASQLSDGSAVLDRTGILTMKVLRLLSGWQPQSSKRPLNMVAIEEDYSPTCVYVTLVFESKIFV</sequence>
<evidence type="ECO:0000313" key="1">
    <source>
        <dbReference type="EMBL" id="SFT19518.1"/>
    </source>
</evidence>
<dbReference type="AlphaFoldDB" id="A0A1I6W0J7"/>
<organism evidence="1 2">
    <name type="scientific">Acinetobacter bohemicus</name>
    <dbReference type="NCBI Taxonomy" id="1435036"/>
    <lineage>
        <taxon>Bacteria</taxon>
        <taxon>Pseudomonadati</taxon>
        <taxon>Pseudomonadota</taxon>
        <taxon>Gammaproteobacteria</taxon>
        <taxon>Moraxellales</taxon>
        <taxon>Moraxellaceae</taxon>
        <taxon>Acinetobacter</taxon>
    </lineage>
</organism>
<gene>
    <name evidence="1" type="ORF">SAMN05444586_103720</name>
</gene>